<feature type="compositionally biased region" description="Basic and acidic residues" evidence="1">
    <location>
        <begin position="100"/>
        <end position="119"/>
    </location>
</feature>
<evidence type="ECO:0000313" key="3">
    <source>
        <dbReference type="Proteomes" id="UP000299102"/>
    </source>
</evidence>
<dbReference type="Proteomes" id="UP000299102">
    <property type="component" value="Unassembled WGS sequence"/>
</dbReference>
<protein>
    <submittedName>
        <fullName evidence="2">Uncharacterized protein</fullName>
    </submittedName>
</protein>
<gene>
    <name evidence="2" type="ORF">EVAR_25199_1</name>
</gene>
<feature type="region of interest" description="Disordered" evidence="1">
    <location>
        <begin position="95"/>
        <end position="119"/>
    </location>
</feature>
<comment type="caution">
    <text evidence="2">The sequence shown here is derived from an EMBL/GenBank/DDBJ whole genome shotgun (WGS) entry which is preliminary data.</text>
</comment>
<organism evidence="2 3">
    <name type="scientific">Eumeta variegata</name>
    <name type="common">Bagworm moth</name>
    <name type="synonym">Eumeta japonica</name>
    <dbReference type="NCBI Taxonomy" id="151549"/>
    <lineage>
        <taxon>Eukaryota</taxon>
        <taxon>Metazoa</taxon>
        <taxon>Ecdysozoa</taxon>
        <taxon>Arthropoda</taxon>
        <taxon>Hexapoda</taxon>
        <taxon>Insecta</taxon>
        <taxon>Pterygota</taxon>
        <taxon>Neoptera</taxon>
        <taxon>Endopterygota</taxon>
        <taxon>Lepidoptera</taxon>
        <taxon>Glossata</taxon>
        <taxon>Ditrysia</taxon>
        <taxon>Tineoidea</taxon>
        <taxon>Psychidae</taxon>
        <taxon>Oiketicinae</taxon>
        <taxon>Eumeta</taxon>
    </lineage>
</organism>
<dbReference type="AlphaFoldDB" id="A0A4C1WJ31"/>
<proteinExistence type="predicted"/>
<accession>A0A4C1WJ31</accession>
<dbReference type="EMBL" id="BGZK01000567">
    <property type="protein sequence ID" value="GBP50502.1"/>
    <property type="molecule type" value="Genomic_DNA"/>
</dbReference>
<reference evidence="2 3" key="1">
    <citation type="journal article" date="2019" name="Commun. Biol.">
        <title>The bagworm genome reveals a unique fibroin gene that provides high tensile strength.</title>
        <authorList>
            <person name="Kono N."/>
            <person name="Nakamura H."/>
            <person name="Ohtoshi R."/>
            <person name="Tomita M."/>
            <person name="Numata K."/>
            <person name="Arakawa K."/>
        </authorList>
    </citation>
    <scope>NUCLEOTIDE SEQUENCE [LARGE SCALE GENOMIC DNA]</scope>
</reference>
<sequence>MRAVLTCGRRSINVRRAAVGCVRDLTRMDRTAVSDASRNWAAGDVRSRVCSRPPPSSITAPHVGCPLHLPVVRICDDARALAGGSAAIPAKETITKHPRTRIDPGLEEVKKKKKKMNPE</sequence>
<evidence type="ECO:0000313" key="2">
    <source>
        <dbReference type="EMBL" id="GBP50502.1"/>
    </source>
</evidence>
<evidence type="ECO:0000256" key="1">
    <source>
        <dbReference type="SAM" id="MobiDB-lite"/>
    </source>
</evidence>
<name>A0A4C1WJ31_EUMVA</name>
<keyword evidence="3" id="KW-1185">Reference proteome</keyword>